<dbReference type="PANTHER" id="PTHR11011">
    <property type="entry name" value="MALE STERILITY PROTEIN 2-RELATED"/>
    <property type="match status" value="1"/>
</dbReference>
<evidence type="ECO:0000259" key="1">
    <source>
        <dbReference type="Pfam" id="PF07993"/>
    </source>
</evidence>
<proteinExistence type="predicted"/>
<dbReference type="Proteomes" id="UP000195573">
    <property type="component" value="Chromosome"/>
</dbReference>
<dbReference type="Pfam" id="PF07993">
    <property type="entry name" value="NAD_binding_4"/>
    <property type="match status" value="1"/>
</dbReference>
<name>A0A1Y0CK39_9BACI</name>
<organism evidence="3 5">
    <name type="scientific">Sutcliffiella horikoshii</name>
    <dbReference type="NCBI Taxonomy" id="79883"/>
    <lineage>
        <taxon>Bacteria</taxon>
        <taxon>Bacillati</taxon>
        <taxon>Bacillota</taxon>
        <taxon>Bacilli</taxon>
        <taxon>Bacillales</taxon>
        <taxon>Bacillaceae</taxon>
        <taxon>Sutcliffiella</taxon>
    </lineage>
</organism>
<evidence type="ECO:0000313" key="2">
    <source>
        <dbReference type="EMBL" id="ART75542.1"/>
    </source>
</evidence>
<dbReference type="InterPro" id="IPR026055">
    <property type="entry name" value="FAR"/>
</dbReference>
<reference evidence="2 4" key="1">
    <citation type="submission" date="2017-04" db="EMBL/GenBank/DDBJ databases">
        <title>Complete Genome Sequence of the Bacillus horikoshii 20a strain from Cuatro Cienegas, Coahuila, Mexico.</title>
        <authorList>
            <person name="Zarza E."/>
            <person name="Alcaraz L.D."/>
            <person name="Aguilar-Salinas B."/>
            <person name="Islas A."/>
            <person name="Olmedo-Alvarez G."/>
        </authorList>
    </citation>
    <scope>NUCLEOTIDE SEQUENCE [LARGE SCALE GENOMIC DNA]</scope>
    <source>
        <strain evidence="2 4">20a</strain>
    </source>
</reference>
<dbReference type="Gene3D" id="3.40.50.720">
    <property type="entry name" value="NAD(P)-binding Rossmann-like Domain"/>
    <property type="match status" value="1"/>
</dbReference>
<evidence type="ECO:0000313" key="5">
    <source>
        <dbReference type="Proteomes" id="UP000323393"/>
    </source>
</evidence>
<dbReference type="EMBL" id="CP020880">
    <property type="protein sequence ID" value="ART75542.1"/>
    <property type="molecule type" value="Genomic_DNA"/>
</dbReference>
<dbReference type="GO" id="GO:0080019">
    <property type="term" value="F:alcohol-forming very long-chain fatty acyl-CoA reductase activity"/>
    <property type="evidence" value="ECO:0007669"/>
    <property type="project" value="InterPro"/>
</dbReference>
<dbReference type="SUPFAM" id="SSF51735">
    <property type="entry name" value="NAD(P)-binding Rossmann-fold domains"/>
    <property type="match status" value="1"/>
</dbReference>
<sequence length="354" mass="39881">MNIFLTGATGFLGGRLIRNLLEGEHTVYILARNIKKANALKEDLPLSLQDRVTILNGDIVKPKFGFSTEQLAALTNKIDIFYHLAALVKFDHHLRDTLMEMNYQGTKHALEVAASIGAGKFIHVSTAYTVGISNSGKEELYNLEQDFNNPYEESKALAEHEVMKYKDEMDVSIFRPAIIVGDSKTGEADSNFTLYGFMRGLELFKRKLERKSYEEKVHLVGSKDGTSNLVPVDYVADILTIAAQQAEKNTIYNVTNPAPPTNREILETIKAHLDFRSLGIYEKGTSFSLTPVELQLNSLIDVFGPYLDRSISFADRNTQKLLKDSPISHLNMTKEILEIIIRAYFEPEKEKVEI</sequence>
<dbReference type="GeneID" id="96737911"/>
<protein>
    <submittedName>
        <fullName evidence="3">SDR family oxidoreductase</fullName>
    </submittedName>
</protein>
<dbReference type="KEGG" id="bhk:B4U37_05645"/>
<evidence type="ECO:0000313" key="4">
    <source>
        <dbReference type="Proteomes" id="UP000195573"/>
    </source>
</evidence>
<accession>A0A1Y0CK39</accession>
<dbReference type="RefSeq" id="WP_088017448.1">
    <property type="nucleotide sequence ID" value="NZ_CP020880.1"/>
</dbReference>
<dbReference type="EMBL" id="VTEU01000001">
    <property type="protein sequence ID" value="TYS60824.1"/>
    <property type="molecule type" value="Genomic_DNA"/>
</dbReference>
<dbReference type="InterPro" id="IPR036291">
    <property type="entry name" value="NAD(P)-bd_dom_sf"/>
</dbReference>
<gene>
    <name evidence="2" type="ORF">B4U37_05645</name>
    <name evidence="3" type="ORF">FZC74_00640</name>
</gene>
<dbReference type="Proteomes" id="UP000323393">
    <property type="component" value="Unassembled WGS sequence"/>
</dbReference>
<dbReference type="CDD" id="cd05263">
    <property type="entry name" value="MupV_like_SDR_e"/>
    <property type="match status" value="1"/>
</dbReference>
<reference evidence="3 5" key="2">
    <citation type="submission" date="2019-08" db="EMBL/GenBank/DDBJ databases">
        <title>Bacillus genomes from the desert of Cuatro Cienegas, Coahuila.</title>
        <authorList>
            <person name="Olmedo-Alvarez G."/>
        </authorList>
    </citation>
    <scope>NUCLEOTIDE SEQUENCE [LARGE SCALE GENOMIC DNA]</scope>
    <source>
        <strain evidence="3 5">CH88_3T</strain>
    </source>
</reference>
<evidence type="ECO:0000313" key="3">
    <source>
        <dbReference type="EMBL" id="TYS60824.1"/>
    </source>
</evidence>
<dbReference type="AlphaFoldDB" id="A0A1Y0CK39"/>
<feature type="domain" description="Thioester reductase (TE)" evidence="1">
    <location>
        <begin position="5"/>
        <end position="238"/>
    </location>
</feature>
<keyword evidence="4" id="KW-1185">Reference proteome</keyword>
<dbReference type="InterPro" id="IPR013120">
    <property type="entry name" value="FAR_NAD-bd"/>
</dbReference>